<dbReference type="InterPro" id="IPR017441">
    <property type="entry name" value="Protein_kinase_ATP_BS"/>
</dbReference>
<dbReference type="FunFam" id="1.10.510.10:FF:000112">
    <property type="entry name" value="Putative dual specificity tyrosine-phosphorylation-regulated kinase 2"/>
    <property type="match status" value="1"/>
</dbReference>
<keyword evidence="3" id="KW-0723">Serine/threonine-protein kinase</keyword>
<dbReference type="PROSITE" id="PS50011">
    <property type="entry name" value="PROTEIN_KINASE_DOM"/>
    <property type="match status" value="1"/>
</dbReference>
<dbReference type="PROSITE" id="PS00108">
    <property type="entry name" value="PROTEIN_KINASE_ST"/>
    <property type="match status" value="1"/>
</dbReference>
<feature type="binding site" evidence="12">
    <location>
        <position position="520"/>
    </location>
    <ligand>
        <name>ATP</name>
        <dbReference type="ChEBI" id="CHEBI:30616"/>
    </ligand>
</feature>
<dbReference type="Gene3D" id="3.30.200.20">
    <property type="entry name" value="Phosphorylase Kinase, domain 1"/>
    <property type="match status" value="1"/>
</dbReference>
<feature type="compositionally biased region" description="Basic residues" evidence="13">
    <location>
        <begin position="207"/>
        <end position="219"/>
    </location>
</feature>
<comment type="catalytic activity">
    <reaction evidence="11">
        <text>L-tyrosyl-[protein] + ATP = O-phospho-L-tyrosyl-[protein] + ADP + H(+)</text>
        <dbReference type="Rhea" id="RHEA:10596"/>
        <dbReference type="Rhea" id="RHEA-COMP:10136"/>
        <dbReference type="Rhea" id="RHEA-COMP:20101"/>
        <dbReference type="ChEBI" id="CHEBI:15378"/>
        <dbReference type="ChEBI" id="CHEBI:30616"/>
        <dbReference type="ChEBI" id="CHEBI:46858"/>
        <dbReference type="ChEBI" id="CHEBI:61978"/>
        <dbReference type="ChEBI" id="CHEBI:456216"/>
        <dbReference type="EC" id="2.7.12.1"/>
    </reaction>
</comment>
<feature type="domain" description="Protein kinase" evidence="14">
    <location>
        <begin position="491"/>
        <end position="787"/>
    </location>
</feature>
<dbReference type="GO" id="GO:0005856">
    <property type="term" value="C:cytoskeleton"/>
    <property type="evidence" value="ECO:0007669"/>
    <property type="project" value="TreeGrafter"/>
</dbReference>
<dbReference type="InterPro" id="IPR008271">
    <property type="entry name" value="Ser/Thr_kinase_AS"/>
</dbReference>
<keyword evidence="7" id="KW-0418">Kinase</keyword>
<evidence type="ECO:0000256" key="1">
    <source>
        <dbReference type="ARBA" id="ARBA00008867"/>
    </source>
</evidence>
<dbReference type="FunFam" id="3.30.200.20:FF:000127">
    <property type="entry name" value="Putative dual specificity tyrosine-phosphorylation-regulated kinase 2"/>
    <property type="match status" value="1"/>
</dbReference>
<feature type="compositionally biased region" description="Basic and acidic residues" evidence="13">
    <location>
        <begin position="220"/>
        <end position="231"/>
    </location>
</feature>
<dbReference type="Gene3D" id="1.10.510.10">
    <property type="entry name" value="Transferase(Phosphotransferase) domain 1"/>
    <property type="match status" value="1"/>
</dbReference>
<evidence type="ECO:0000256" key="4">
    <source>
        <dbReference type="ARBA" id="ARBA00022553"/>
    </source>
</evidence>
<dbReference type="GO" id="GO:0004712">
    <property type="term" value="F:protein serine/threonine/tyrosine kinase activity"/>
    <property type="evidence" value="ECO:0007669"/>
    <property type="project" value="UniProtKB-EC"/>
</dbReference>
<proteinExistence type="inferred from homology"/>
<dbReference type="InterPro" id="IPR042521">
    <property type="entry name" value="DYRK"/>
</dbReference>
<feature type="region of interest" description="Disordered" evidence="13">
    <location>
        <begin position="139"/>
        <end position="236"/>
    </location>
</feature>
<evidence type="ECO:0000259" key="14">
    <source>
        <dbReference type="PROSITE" id="PS50011"/>
    </source>
</evidence>
<keyword evidence="6 12" id="KW-0547">Nucleotide-binding</keyword>
<dbReference type="Pfam" id="PF00069">
    <property type="entry name" value="Pkinase"/>
    <property type="match status" value="1"/>
</dbReference>
<dbReference type="SMART" id="SM00220">
    <property type="entry name" value="S_TKc"/>
    <property type="match status" value="1"/>
</dbReference>
<dbReference type="EMBL" id="JAHDVG010000463">
    <property type="protein sequence ID" value="KAH1187000.1"/>
    <property type="molecule type" value="Genomic_DNA"/>
</dbReference>
<dbReference type="PANTHER" id="PTHR24058">
    <property type="entry name" value="DUAL SPECIFICITY PROTEIN KINASE"/>
    <property type="match status" value="1"/>
</dbReference>
<accession>A0A9D3XXI8</accession>
<feature type="compositionally biased region" description="Acidic residues" evidence="13">
    <location>
        <begin position="184"/>
        <end position="203"/>
    </location>
</feature>
<dbReference type="InterPro" id="IPR000719">
    <property type="entry name" value="Prot_kinase_dom"/>
</dbReference>
<keyword evidence="8 12" id="KW-0067">ATP-binding</keyword>
<evidence type="ECO:0000256" key="3">
    <source>
        <dbReference type="ARBA" id="ARBA00022527"/>
    </source>
</evidence>
<reference evidence="15" key="1">
    <citation type="submission" date="2021-09" db="EMBL/GenBank/DDBJ databases">
        <title>The genome of Mauremys mutica provides insights into the evolution of semi-aquatic lifestyle.</title>
        <authorList>
            <person name="Gong S."/>
            <person name="Gao Y."/>
        </authorList>
    </citation>
    <scope>NUCLEOTIDE SEQUENCE</scope>
    <source>
        <strain evidence="15">MM-2020</strain>
        <tissue evidence="15">Muscle</tissue>
    </source>
</reference>
<sequence length="911" mass="103490">MRLQVGNKKIVDYSQFGDFENDDEDFACVPAPLKKKSRVVPTETNREKKEKQKRPHREVTTVPKKTPSKRIALDDKLYQRDLEVALALSVKEPSADILEVQDSQEQGIKKCTAIELENVDNSSLLSDCSADSGLLGPDQVTVDSDIPTDGHRQRRAASKAVSQQKLLIDDSNEGDHAHNYEPECVSDEESEGGSDFSEEDDEDFAAKKKKTKKNKRKEIKLKVQTEKEKNPPKSRINATTKVTPVVSSPRVILAKSQLTLKETSSSPEPIGEPLYASSPSTDKKKPKWIPPAIKYVPTGNVPDFYVLSCNIVQAPLQFPKKIASKPEKLRIGRSSVLPVIIKSGKKQQLTQAKPKRFESHLLAELFNATPGLVGESVIKENRSRGQPHVSRFNLAENLPEGATRVQLNRPEIEGTNTSLKLPLTAPEALKYFRNQLTVYEQEEILNYAELWFLGLEAKKIEGLPETQNNNCYDDEHGTYIKVLHDHIAYRYEVLEVIGKGSFGQVAKCLDHKTNELVAVKIIRNKKRFHNQALVEVKILDALRKKDKDNSHNVVHMKECFYFRNHFCISFELLGINLYQLIKKNKFQGFSLSLIRRFTQCVLRCLQMLYREKIIHCDLKPENILLYHKGQNSVKVIDFGSSCYEHQRVYTYVQSRFYRSPEVILGHPYATPIDMWSLGCIMAELYTGYPLFPGENEVEQLACIMEILGLPPADFIQTASRRRTFFDSRGFPRTITNSRGKKRHPDSKDLSTVLKTHDAAFLDFLRGCLMWEPALRMTPDEAMQHAWIQEPRIHKSKQNPHSASESSFFTLEKKQNVHKHTLPGQGEENTCQDMVDKVKCEMTENPTAASERLTLNASSSDTMENKVQNTTKQVIPEEDLENPVEKAIKRDKAGHSSETALHKNSMFLPPIK</sequence>
<dbReference type="AlphaFoldDB" id="A0A9D3XXI8"/>
<dbReference type="Proteomes" id="UP000827986">
    <property type="component" value="Unassembled WGS sequence"/>
</dbReference>
<evidence type="ECO:0000256" key="12">
    <source>
        <dbReference type="PROSITE-ProRule" id="PRU10141"/>
    </source>
</evidence>
<keyword evidence="5" id="KW-0808">Transferase</keyword>
<evidence type="ECO:0000256" key="7">
    <source>
        <dbReference type="ARBA" id="ARBA00022777"/>
    </source>
</evidence>
<dbReference type="GO" id="GO:0004674">
    <property type="term" value="F:protein serine/threonine kinase activity"/>
    <property type="evidence" value="ECO:0007669"/>
    <property type="project" value="UniProtKB-KW"/>
</dbReference>
<evidence type="ECO:0000256" key="10">
    <source>
        <dbReference type="ARBA" id="ARBA00049308"/>
    </source>
</evidence>
<dbReference type="InterPro" id="IPR011009">
    <property type="entry name" value="Kinase-like_dom_sf"/>
</dbReference>
<comment type="catalytic activity">
    <reaction evidence="10">
        <text>L-threonyl-[protein] + ATP = O-phospho-L-threonyl-[protein] + ADP + H(+)</text>
        <dbReference type="Rhea" id="RHEA:46608"/>
        <dbReference type="Rhea" id="RHEA-COMP:11060"/>
        <dbReference type="Rhea" id="RHEA-COMP:11605"/>
        <dbReference type="ChEBI" id="CHEBI:15378"/>
        <dbReference type="ChEBI" id="CHEBI:30013"/>
        <dbReference type="ChEBI" id="CHEBI:30616"/>
        <dbReference type="ChEBI" id="CHEBI:61977"/>
        <dbReference type="ChEBI" id="CHEBI:456216"/>
        <dbReference type="EC" id="2.7.12.1"/>
    </reaction>
</comment>
<gene>
    <name evidence="15" type="ORF">KIL84_019749</name>
</gene>
<evidence type="ECO:0000256" key="13">
    <source>
        <dbReference type="SAM" id="MobiDB-lite"/>
    </source>
</evidence>
<comment type="caution">
    <text evidence="15">The sequence shown here is derived from an EMBL/GenBank/DDBJ whole genome shotgun (WGS) entry which is preliminary data.</text>
</comment>
<evidence type="ECO:0000256" key="2">
    <source>
        <dbReference type="ARBA" id="ARBA00013203"/>
    </source>
</evidence>
<organism evidence="15 16">
    <name type="scientific">Mauremys mutica</name>
    <name type="common">yellowpond turtle</name>
    <dbReference type="NCBI Taxonomy" id="74926"/>
    <lineage>
        <taxon>Eukaryota</taxon>
        <taxon>Metazoa</taxon>
        <taxon>Chordata</taxon>
        <taxon>Craniata</taxon>
        <taxon>Vertebrata</taxon>
        <taxon>Euteleostomi</taxon>
        <taxon>Archelosauria</taxon>
        <taxon>Testudinata</taxon>
        <taxon>Testudines</taxon>
        <taxon>Cryptodira</taxon>
        <taxon>Durocryptodira</taxon>
        <taxon>Testudinoidea</taxon>
        <taxon>Geoemydidae</taxon>
        <taxon>Geoemydinae</taxon>
        <taxon>Mauremys</taxon>
    </lineage>
</organism>
<dbReference type="GO" id="GO:0005634">
    <property type="term" value="C:nucleus"/>
    <property type="evidence" value="ECO:0007669"/>
    <property type="project" value="TreeGrafter"/>
</dbReference>
<dbReference type="EC" id="2.7.12.1" evidence="2"/>
<protein>
    <recommendedName>
        <fullName evidence="2">dual-specificity kinase</fullName>
        <ecNumber evidence="2">2.7.12.1</ecNumber>
    </recommendedName>
</protein>
<dbReference type="PANTHER" id="PTHR24058:SF22">
    <property type="entry name" value="DUAL SPECIFICITY TYROSINE-PHOSPHORYLATION-REGULATED KINASE 4"/>
    <property type="match status" value="1"/>
</dbReference>
<dbReference type="InterPro" id="IPR050494">
    <property type="entry name" value="Ser_Thr_dual-spec_kinase"/>
</dbReference>
<evidence type="ECO:0000256" key="5">
    <source>
        <dbReference type="ARBA" id="ARBA00022679"/>
    </source>
</evidence>
<dbReference type="GO" id="GO:0005524">
    <property type="term" value="F:ATP binding"/>
    <property type="evidence" value="ECO:0007669"/>
    <property type="project" value="UniProtKB-UniRule"/>
</dbReference>
<comment type="catalytic activity">
    <reaction evidence="9">
        <text>L-seryl-[protein] + ATP = O-phospho-L-seryl-[protein] + ADP + H(+)</text>
        <dbReference type="Rhea" id="RHEA:17989"/>
        <dbReference type="Rhea" id="RHEA-COMP:9863"/>
        <dbReference type="Rhea" id="RHEA-COMP:11604"/>
        <dbReference type="ChEBI" id="CHEBI:15378"/>
        <dbReference type="ChEBI" id="CHEBI:29999"/>
        <dbReference type="ChEBI" id="CHEBI:30616"/>
        <dbReference type="ChEBI" id="CHEBI:83421"/>
        <dbReference type="ChEBI" id="CHEBI:456216"/>
        <dbReference type="EC" id="2.7.12.1"/>
    </reaction>
</comment>
<evidence type="ECO:0000313" key="15">
    <source>
        <dbReference type="EMBL" id="KAH1187000.1"/>
    </source>
</evidence>
<evidence type="ECO:0000256" key="9">
    <source>
        <dbReference type="ARBA" id="ARBA00049003"/>
    </source>
</evidence>
<comment type="similarity">
    <text evidence="1">Belongs to the protein kinase superfamily. CMGC Ser/Thr protein kinase family. MNB/DYRK subfamily.</text>
</comment>
<dbReference type="GO" id="GO:0005737">
    <property type="term" value="C:cytoplasm"/>
    <property type="evidence" value="ECO:0007669"/>
    <property type="project" value="TreeGrafter"/>
</dbReference>
<dbReference type="SUPFAM" id="SSF56112">
    <property type="entry name" value="Protein kinase-like (PK-like)"/>
    <property type="match status" value="1"/>
</dbReference>
<evidence type="ECO:0000256" key="8">
    <source>
        <dbReference type="ARBA" id="ARBA00022840"/>
    </source>
</evidence>
<evidence type="ECO:0000256" key="11">
    <source>
        <dbReference type="ARBA" id="ARBA00051680"/>
    </source>
</evidence>
<dbReference type="CDD" id="cd14225">
    <property type="entry name" value="PKc_DYRK4"/>
    <property type="match status" value="1"/>
</dbReference>
<feature type="region of interest" description="Disordered" evidence="13">
    <location>
        <begin position="261"/>
        <end position="283"/>
    </location>
</feature>
<evidence type="ECO:0000313" key="16">
    <source>
        <dbReference type="Proteomes" id="UP000827986"/>
    </source>
</evidence>
<dbReference type="Gene3D" id="3.30.10.30">
    <property type="entry name" value="DYRK"/>
    <property type="match status" value="1"/>
</dbReference>
<evidence type="ECO:0000256" key="6">
    <source>
        <dbReference type="ARBA" id="ARBA00022741"/>
    </source>
</evidence>
<name>A0A9D3XXI8_9SAUR</name>
<feature type="region of interest" description="Disordered" evidence="13">
    <location>
        <begin position="37"/>
        <end position="67"/>
    </location>
</feature>
<keyword evidence="16" id="KW-1185">Reference proteome</keyword>
<keyword evidence="4" id="KW-0597">Phosphoprotein</keyword>
<feature type="region of interest" description="Disordered" evidence="13">
    <location>
        <begin position="890"/>
        <end position="911"/>
    </location>
</feature>
<dbReference type="PROSITE" id="PS00107">
    <property type="entry name" value="PROTEIN_KINASE_ATP"/>
    <property type="match status" value="1"/>
</dbReference>